<name>A0A9W7XPP9_9FUNG</name>
<feature type="region of interest" description="Disordered" evidence="1">
    <location>
        <begin position="385"/>
        <end position="515"/>
    </location>
</feature>
<comment type="caution">
    <text evidence="2">The sequence shown here is derived from an EMBL/GenBank/DDBJ whole genome shotgun (WGS) entry which is preliminary data.</text>
</comment>
<feature type="region of interest" description="Disordered" evidence="1">
    <location>
        <begin position="77"/>
        <end position="140"/>
    </location>
</feature>
<proteinExistence type="predicted"/>
<feature type="compositionally biased region" description="Low complexity" evidence="1">
    <location>
        <begin position="440"/>
        <end position="459"/>
    </location>
</feature>
<protein>
    <submittedName>
        <fullName evidence="2">Uncharacterized protein</fullName>
    </submittedName>
</protein>
<evidence type="ECO:0000313" key="2">
    <source>
        <dbReference type="EMBL" id="KAJ1647558.1"/>
    </source>
</evidence>
<reference evidence="2" key="1">
    <citation type="submission" date="2022-07" db="EMBL/GenBank/DDBJ databases">
        <title>Phylogenomic reconstructions and comparative analyses of Kickxellomycotina fungi.</title>
        <authorList>
            <person name="Reynolds N.K."/>
            <person name="Stajich J.E."/>
            <person name="Barry K."/>
            <person name="Grigoriev I.V."/>
            <person name="Crous P."/>
            <person name="Smith M.E."/>
        </authorList>
    </citation>
    <scope>NUCLEOTIDE SEQUENCE</scope>
    <source>
        <strain evidence="2">NBRC 105413</strain>
    </source>
</reference>
<feature type="compositionally biased region" description="Basic and acidic residues" evidence="1">
    <location>
        <begin position="337"/>
        <end position="351"/>
    </location>
</feature>
<dbReference type="Proteomes" id="UP001145021">
    <property type="component" value="Unassembled WGS sequence"/>
</dbReference>
<dbReference type="AlphaFoldDB" id="A0A9W7XPP9"/>
<keyword evidence="3" id="KW-1185">Reference proteome</keyword>
<feature type="compositionally biased region" description="Low complexity" evidence="1">
    <location>
        <begin position="304"/>
        <end position="314"/>
    </location>
</feature>
<evidence type="ECO:0000256" key="1">
    <source>
        <dbReference type="SAM" id="MobiDB-lite"/>
    </source>
</evidence>
<accession>A0A9W7XPP9</accession>
<organism evidence="2 3">
    <name type="scientific">Coemansia asiatica</name>
    <dbReference type="NCBI Taxonomy" id="1052880"/>
    <lineage>
        <taxon>Eukaryota</taxon>
        <taxon>Fungi</taxon>
        <taxon>Fungi incertae sedis</taxon>
        <taxon>Zoopagomycota</taxon>
        <taxon>Kickxellomycotina</taxon>
        <taxon>Kickxellomycetes</taxon>
        <taxon>Kickxellales</taxon>
        <taxon>Kickxellaceae</taxon>
        <taxon>Coemansia</taxon>
    </lineage>
</organism>
<feature type="compositionally biased region" description="Low complexity" evidence="1">
    <location>
        <begin position="496"/>
        <end position="511"/>
    </location>
</feature>
<gene>
    <name evidence="2" type="ORF">LPJ64_001091</name>
</gene>
<feature type="compositionally biased region" description="Polar residues" evidence="1">
    <location>
        <begin position="385"/>
        <end position="401"/>
    </location>
</feature>
<feature type="region of interest" description="Disordered" evidence="1">
    <location>
        <begin position="304"/>
        <end position="364"/>
    </location>
</feature>
<sequence>MNIAMNGSAGDAFTSAASTESAEIVSNAASDHFGILNRPDFVAGINAFREHYGQEVRCKVPEGYTFLGLDKATFTGNTNAAQQQQQQQPQHYRARSSQIGKVHGPMSVSPTHGSSLQAPHIQHTSRESLSGLKGVRPPPLTVTAAADADAETTVQIPATSATTALAAGATMHSGQREKESTLDHLLSFMKNSPTTAPNTARTTVSLEHSAPSAAATAATATATAMSNIKLKKTPVLTQAQCRLEALDVQLPVHLTIELPSIERLIKLRSGADKLKARAEQNKQQTIKQEKQERLEKLEKLEKQANAATATTVAAKETRTSSKGGEPESISYSTAEQADNHGKYSVHARDGPRNPGKRPAPSFVFQIRVPKKARRTVIEAISLAQPSKRQALSDTGSRSATTEAHVPETDAAGLQNNKRMRRSAGLPEPTRTLRAQDRSESPSSSARSRSASPPVSAASRNHANGAAGTSSSSKARPKAAHAGSRAAPRSPRESRSRSQSSTRSSSLQRSRLQPVATPVPVPVSKLEQQLLQHQQMAPLLAASSFSKLVSSVSSAEIEGLRRLSARLEESMRSFKHIGDAERGSGGKLALEVVYYLESLSCCMEDFWIRRAFTSLADTHKNWVTMLNICTYLYKKCESRDLSVLQGCTASISACVYYQLASVAFDLARGMRDLDEISKTIGDASRYLSEMESFENYSRQLLSAHNIAWQLPQMWRRCQESSARLGPFELRSNPYTKKWPSVAYPVGATSNPLDIANMVRQAGREWLDRAGLTLRMPKP</sequence>
<evidence type="ECO:0000313" key="3">
    <source>
        <dbReference type="Proteomes" id="UP001145021"/>
    </source>
</evidence>
<feature type="compositionally biased region" description="Polar residues" evidence="1">
    <location>
        <begin position="108"/>
        <end position="117"/>
    </location>
</feature>
<dbReference type="EMBL" id="JANBOH010000026">
    <property type="protein sequence ID" value="KAJ1647558.1"/>
    <property type="molecule type" value="Genomic_DNA"/>
</dbReference>